<dbReference type="EMBL" id="CP006986">
    <property type="protein sequence ID" value="AIC27615.1"/>
    <property type="molecule type" value="Genomic_DNA"/>
</dbReference>
<accession>A0A060I6U0</accession>
<reference evidence="1 2" key="1">
    <citation type="submission" date="2013-12" db="EMBL/GenBank/DDBJ databases">
        <title>Complete genome sequence of Rhizobium etli bv. mimosae IE4771.</title>
        <authorList>
            <person name="Bustos P."/>
            <person name="Santamaria R.I."/>
            <person name="Lozano L."/>
            <person name="Ormeno-Orrillo E."/>
            <person name="Rogel M.A."/>
            <person name="Romero D."/>
            <person name="Cevallos M.A."/>
            <person name="Martinez-Romero E."/>
            <person name="Gonzalez V."/>
        </authorList>
    </citation>
    <scope>NUCLEOTIDE SEQUENCE [LARGE SCALE GENOMIC DNA]</scope>
    <source>
        <strain evidence="1 2">IE4771</strain>
    </source>
</reference>
<dbReference type="KEGG" id="rei:IE4771_CH02515"/>
<sequence>MKRSRPISVAILGLTAIAASAVLLEHAGTFAGAFRTEILARVDDADVARPRPWP</sequence>
<gene>
    <name evidence="1" type="ORF">IE4771_CH02515</name>
</gene>
<evidence type="ECO:0000313" key="2">
    <source>
        <dbReference type="Proteomes" id="UP000027180"/>
    </source>
</evidence>
<dbReference type="AlphaFoldDB" id="A0A060I6U0"/>
<dbReference type="Proteomes" id="UP000027180">
    <property type="component" value="Chromosome"/>
</dbReference>
<dbReference type="HOGENOM" id="CLU_2957513_0_0_5"/>
<name>A0A060I6U0_RHIET</name>
<evidence type="ECO:0000313" key="1">
    <source>
        <dbReference type="EMBL" id="AIC27615.1"/>
    </source>
</evidence>
<proteinExistence type="predicted"/>
<organism evidence="1 2">
    <name type="scientific">Rhizobium etli bv. mimosae str. IE4771</name>
    <dbReference type="NCBI Taxonomy" id="1432050"/>
    <lineage>
        <taxon>Bacteria</taxon>
        <taxon>Pseudomonadati</taxon>
        <taxon>Pseudomonadota</taxon>
        <taxon>Alphaproteobacteria</taxon>
        <taxon>Hyphomicrobiales</taxon>
        <taxon>Rhizobiaceae</taxon>
        <taxon>Rhizobium/Agrobacterium group</taxon>
        <taxon>Rhizobium</taxon>
    </lineage>
</organism>
<protein>
    <submittedName>
        <fullName evidence="1">Uncharacterized protein</fullName>
    </submittedName>
</protein>